<dbReference type="STRING" id="2045.KR76_12730"/>
<dbReference type="Pfam" id="PF17765">
    <property type="entry name" value="MLTR_LBD"/>
    <property type="match status" value="1"/>
</dbReference>
<protein>
    <submittedName>
        <fullName evidence="1">Transcriptional regulator, XRE family</fullName>
    </submittedName>
</protein>
<evidence type="ECO:0000313" key="1">
    <source>
        <dbReference type="EMBL" id="AIY17403.1"/>
    </source>
</evidence>
<sequence>MTAVAESPQVGPLLREWRERRRFSQQELSNRSTVSTRHLSRVETGRAHPTPEMILHLADNLEVPLRERNRLLLAAGYAPRYQDRAWDDASLAVVMDGLRSLLDAHLPYPALLLDDHWDVVDANAAVAALLDGCGPALVEPPINVVRLCVHPDGLAPRIANLDQWAAHLHHQVRHRAERTHDPRHRALAAEIADLRGGVPRTDPAAGGPVVTMQLRLGERTLRMFSTSAQLTTATDAALEGLHLETFLPADEETRAFFG</sequence>
<dbReference type="SMART" id="SM00530">
    <property type="entry name" value="HTH_XRE"/>
    <property type="match status" value="1"/>
</dbReference>
<dbReference type="RefSeq" id="WP_038678741.1">
    <property type="nucleotide sequence ID" value="NZ_BJMC01000009.1"/>
</dbReference>
<evidence type="ECO:0000313" key="2">
    <source>
        <dbReference type="Proteomes" id="UP000030300"/>
    </source>
</evidence>
<dbReference type="PROSITE" id="PS50943">
    <property type="entry name" value="HTH_CROC1"/>
    <property type="match status" value="1"/>
</dbReference>
<name>A0A0A1DLH3_NOCSI</name>
<dbReference type="InterPro" id="IPR010982">
    <property type="entry name" value="Lambda_DNA-bd_dom_sf"/>
</dbReference>
<proteinExistence type="predicted"/>
<reference evidence="1 2" key="1">
    <citation type="journal article" date="2015" name="Genome Announc.">
        <title>Complete Genome Sequence of Steroid-Transforming Nocardioides simplex VKM Ac-2033D.</title>
        <authorList>
            <person name="Shtratnikova V.Y."/>
            <person name="Schelkunov M.I."/>
            <person name="Pekov Y.A."/>
            <person name="Fokina V.V."/>
            <person name="Logacheva M.D."/>
            <person name="Sokolov S.L."/>
            <person name="Bragin E.Y."/>
            <person name="Ashapkin V.V."/>
            <person name="Donova M.V."/>
        </authorList>
    </citation>
    <scope>NUCLEOTIDE SEQUENCE [LARGE SCALE GENOMIC DNA]</scope>
    <source>
        <strain evidence="1 2">VKM Ac-2033D</strain>
    </source>
</reference>
<dbReference type="SUPFAM" id="SSF47413">
    <property type="entry name" value="lambda repressor-like DNA-binding domains"/>
    <property type="match status" value="1"/>
</dbReference>
<dbReference type="PANTHER" id="PTHR35010">
    <property type="entry name" value="BLL4672 PROTEIN-RELATED"/>
    <property type="match status" value="1"/>
</dbReference>
<keyword evidence="2" id="KW-1185">Reference proteome</keyword>
<gene>
    <name evidence="1" type="ORF">KR76_12730</name>
</gene>
<dbReference type="CDD" id="cd00093">
    <property type="entry name" value="HTH_XRE"/>
    <property type="match status" value="1"/>
</dbReference>
<dbReference type="InterPro" id="IPR041413">
    <property type="entry name" value="MLTR_LBD"/>
</dbReference>
<dbReference type="GO" id="GO:0003677">
    <property type="term" value="F:DNA binding"/>
    <property type="evidence" value="ECO:0007669"/>
    <property type="project" value="InterPro"/>
</dbReference>
<dbReference type="GeneID" id="96609739"/>
<dbReference type="InterPro" id="IPR001387">
    <property type="entry name" value="Cro/C1-type_HTH"/>
</dbReference>
<dbReference type="Gene3D" id="3.30.450.180">
    <property type="match status" value="1"/>
</dbReference>
<dbReference type="Gene3D" id="1.10.260.40">
    <property type="entry name" value="lambda repressor-like DNA-binding domains"/>
    <property type="match status" value="1"/>
</dbReference>
<dbReference type="AlphaFoldDB" id="A0A0A1DLH3"/>
<dbReference type="HOGENOM" id="CLU_083309_0_0_11"/>
<dbReference type="EMBL" id="CP009896">
    <property type="protein sequence ID" value="AIY17403.1"/>
    <property type="molecule type" value="Genomic_DNA"/>
</dbReference>
<dbReference type="eggNOG" id="COG1396">
    <property type="taxonomic scope" value="Bacteria"/>
</dbReference>
<dbReference type="PANTHER" id="PTHR35010:SF4">
    <property type="entry name" value="BLL5781 PROTEIN"/>
    <property type="match status" value="1"/>
</dbReference>
<dbReference type="Proteomes" id="UP000030300">
    <property type="component" value="Chromosome"/>
</dbReference>
<organism evidence="1 2">
    <name type="scientific">Nocardioides simplex</name>
    <name type="common">Arthrobacter simplex</name>
    <dbReference type="NCBI Taxonomy" id="2045"/>
    <lineage>
        <taxon>Bacteria</taxon>
        <taxon>Bacillati</taxon>
        <taxon>Actinomycetota</taxon>
        <taxon>Actinomycetes</taxon>
        <taxon>Propionibacteriales</taxon>
        <taxon>Nocardioidaceae</taxon>
        <taxon>Pimelobacter</taxon>
    </lineage>
</organism>
<dbReference type="Pfam" id="PF13560">
    <property type="entry name" value="HTH_31"/>
    <property type="match status" value="1"/>
</dbReference>
<accession>A0A0A1DLH3</accession>
<dbReference type="KEGG" id="psim:KR76_12730"/>